<gene>
    <name evidence="1" type="ORF">B2K_23575</name>
</gene>
<accession>I0BMN5</accession>
<protein>
    <submittedName>
        <fullName evidence="1">Uncharacterized protein</fullName>
    </submittedName>
</protein>
<evidence type="ECO:0000313" key="2">
    <source>
        <dbReference type="Proteomes" id="UP000007392"/>
    </source>
</evidence>
<dbReference type="Proteomes" id="UP000007392">
    <property type="component" value="Chromosome"/>
</dbReference>
<name>I0BMN5_9BACL</name>
<organism evidence="1 2">
    <name type="scientific">Paenibacillus mucilaginosus K02</name>
    <dbReference type="NCBI Taxonomy" id="997761"/>
    <lineage>
        <taxon>Bacteria</taxon>
        <taxon>Bacillati</taxon>
        <taxon>Bacillota</taxon>
        <taxon>Bacilli</taxon>
        <taxon>Bacillales</taxon>
        <taxon>Paenibacillaceae</taxon>
        <taxon>Paenibacillus</taxon>
    </lineage>
</organism>
<dbReference type="HOGENOM" id="CLU_3409812_0_0_9"/>
<dbReference type="EMBL" id="CP003422">
    <property type="protein sequence ID" value="AFH63632.1"/>
    <property type="molecule type" value="Genomic_DNA"/>
</dbReference>
<evidence type="ECO:0000313" key="1">
    <source>
        <dbReference type="EMBL" id="AFH63632.1"/>
    </source>
</evidence>
<dbReference type="AlphaFoldDB" id="I0BMN5"/>
<proteinExistence type="predicted"/>
<sequence>MRPKRMIVRRIAVRNLAAADMRQKEGPGV</sequence>
<dbReference type="KEGG" id="pmw:B2K_23575"/>
<reference evidence="1 2" key="1">
    <citation type="submission" date="2013-06" db="EMBL/GenBank/DDBJ databases">
        <title>Complete genome sequence of Paenibacillus mucilaginosus K02.</title>
        <authorList>
            <person name="Xiao B."/>
            <person name="Sun L."/>
            <person name="Xiao L."/>
            <person name="Lian B."/>
        </authorList>
    </citation>
    <scope>NUCLEOTIDE SEQUENCE [LARGE SCALE GENOMIC DNA]</scope>
    <source>
        <strain evidence="1 2">K02</strain>
    </source>
</reference>